<name>A0A1W2BK52_9SPHI</name>
<evidence type="ECO:0000313" key="2">
    <source>
        <dbReference type="EMBL" id="SMC73241.1"/>
    </source>
</evidence>
<dbReference type="SUPFAM" id="SSF49785">
    <property type="entry name" value="Galactose-binding domain-like"/>
    <property type="match status" value="1"/>
</dbReference>
<dbReference type="RefSeq" id="WP_084238830.1">
    <property type="nucleotide sequence ID" value="NZ_FWXT01000001.1"/>
</dbReference>
<organism evidence="2 3">
    <name type="scientific">Pedobacter africanus</name>
    <dbReference type="NCBI Taxonomy" id="151894"/>
    <lineage>
        <taxon>Bacteria</taxon>
        <taxon>Pseudomonadati</taxon>
        <taxon>Bacteroidota</taxon>
        <taxon>Sphingobacteriia</taxon>
        <taxon>Sphingobacteriales</taxon>
        <taxon>Sphingobacteriaceae</taxon>
        <taxon>Pedobacter</taxon>
    </lineage>
</organism>
<gene>
    <name evidence="2" type="ORF">SAMN04488524_2427</name>
</gene>
<evidence type="ECO:0000313" key="3">
    <source>
        <dbReference type="Proteomes" id="UP000192756"/>
    </source>
</evidence>
<keyword evidence="1" id="KW-0732">Signal</keyword>
<accession>A0A1W2BK52</accession>
<dbReference type="PANTHER" id="PTHR36848:SF2">
    <property type="entry name" value="SECRETED PROTEIN"/>
    <property type="match status" value="1"/>
</dbReference>
<keyword evidence="3" id="KW-1185">Reference proteome</keyword>
<feature type="chain" id="PRO_5012461546" evidence="1">
    <location>
        <begin position="25"/>
        <end position="1222"/>
    </location>
</feature>
<evidence type="ECO:0000256" key="1">
    <source>
        <dbReference type="SAM" id="SignalP"/>
    </source>
</evidence>
<keyword evidence="2" id="KW-0378">Hydrolase</keyword>
<sequence>MKSLTRIVFLLAAALPLMRGYAQKKNGVPHDTRFSGYPSRAADFDVRPGFTNPPRGYGNVPFFWWNGDTLSRKRLTEQLDILKESATDGFAVSYLHTDPKGADAELNKKMGYGLYGRTEPGNPAVYSDEWWKTWNWFSGEAAKRGMAVGLDDYTIGWVGNGYSTDEVRDLEKFRSYKGTLVIKIDTVKAGGSLKKLLPPDLVSLTAWPVNGVKGKSVYIDLKAKVKNGGIDFKAPRSGDWKVYTIVAANNYMLHPDHGRELVKHYFQRFEDKMDAQGRKGMNYFFQDELFIPFNMNTWSEDFAVQFSRIKGYDVLPYLPALKEDIGAITPKIRMDYADVLMELAEERYFKPVYNWHASRGLIYGSDNLDRGLEPLNYVDYFRVESWYTAPGNDAPARGSSFIQTKVSSSVAHLYKRPRTWLEAFHSMGWGSSGEWLTEQLDHHFIAGGNLICMHGLYYTTHGGWWEWAPPDFHYRMPYWPHMKKWLEYGERLSYLMSQGTHVSDIALMYPTEPMQAFPGSRPDVSFATAKTLSNAGLDYDFMDYRSLLKTEISDKSLKVSDMSYKVLILPDMKAMHYEALQQALNFYRKGGIVVATGSLPMASTRKGSDDPEVDALVKEIFGLTAKEQEAGKKAGIHQNAAGGKGLLADTLNIAALVAQHITPDFIPGEGGGKVLHRKIGNKDLYMTMNVKPGNEVFYRVQGRPELWDAKTGETKVLPVVKQTTAGTYIRSEVGYTNSSIIVFSPGNAVIESKKQAEAVVADRIQLKGDWKIEFLPTMNNKWGDFRLPAFDGLISTEARTFKFSTKAGAAPDWTAKSFVDDNWQEGIYDYGYQMQWLLDSTSNNFEALVDQALNDKLDGWKPYRFSWRFGVWDHPGPQGYHGLKARVNDGFLILDGAGDHLFKTYVYAPQEQLYHVELGERLPDRFYVDGKALKDTKIKLSKGWHAVLAAYTGVPKKGYKRGPNSRDERPRSAIVFLPAANPLPEKVSPYSSILAMRWYQASHLRFDPARGENKTYCYRFKSTPGLEKMEMGIYGKKPAVWIEGKQLNEKYVTLLKTEAGLNTYSIVMPVKHEKVVEVAMQIETEPGIQDVAVFPFPIKLFCHTGLLEAGDWASTGQMLHYSGGLYYRKTLTLSEAQLKKEIFLDLGEVVATCALRVNGQEVTTMMSPPYKAEITKFLKAGDNQLEVLVYSTLSNHYQTIPSAYRGIPRAGLIGPVVLELGK</sequence>
<proteinExistence type="predicted"/>
<feature type="signal peptide" evidence="1">
    <location>
        <begin position="1"/>
        <end position="24"/>
    </location>
</feature>
<dbReference type="InterPro" id="IPR029062">
    <property type="entry name" value="Class_I_gatase-like"/>
</dbReference>
<reference evidence="3" key="1">
    <citation type="submission" date="2017-04" db="EMBL/GenBank/DDBJ databases">
        <authorList>
            <person name="Varghese N."/>
            <person name="Submissions S."/>
        </authorList>
    </citation>
    <scope>NUCLEOTIDE SEQUENCE [LARGE SCALE GENOMIC DNA]</scope>
    <source>
        <strain evidence="3">DSM 12126</strain>
    </source>
</reference>
<dbReference type="GO" id="GO:0016787">
    <property type="term" value="F:hydrolase activity"/>
    <property type="evidence" value="ECO:0007669"/>
    <property type="project" value="UniProtKB-KW"/>
</dbReference>
<dbReference type="Gene3D" id="2.60.120.260">
    <property type="entry name" value="Galactose-binding domain-like"/>
    <property type="match status" value="1"/>
</dbReference>
<dbReference type="STRING" id="151894.SAMN04488524_2427"/>
<dbReference type="Gene3D" id="3.40.50.880">
    <property type="match status" value="1"/>
</dbReference>
<dbReference type="Proteomes" id="UP000192756">
    <property type="component" value="Unassembled WGS sequence"/>
</dbReference>
<dbReference type="Pfam" id="PF17132">
    <property type="entry name" value="Glyco_hydro_106"/>
    <property type="match status" value="1"/>
</dbReference>
<dbReference type="AlphaFoldDB" id="A0A1W2BK52"/>
<protein>
    <submittedName>
        <fullName evidence="2">Glycosyl hydrolases family 2, sugar binding domain</fullName>
    </submittedName>
</protein>
<dbReference type="InterPro" id="IPR053161">
    <property type="entry name" value="Ulvan_degrading_GH"/>
</dbReference>
<dbReference type="PANTHER" id="PTHR36848">
    <property type="entry name" value="DNA-BINDING PROTEIN (PUTATIVE SECRETED PROTEIN)-RELATED"/>
    <property type="match status" value="1"/>
</dbReference>
<dbReference type="OrthoDB" id="9761519at2"/>
<dbReference type="NCBIfam" id="NF045579">
    <property type="entry name" value="rhamnoside_JR"/>
    <property type="match status" value="1"/>
</dbReference>
<dbReference type="InterPro" id="IPR008979">
    <property type="entry name" value="Galactose-bd-like_sf"/>
</dbReference>
<dbReference type="EMBL" id="FWXT01000001">
    <property type="protein sequence ID" value="SMC73241.1"/>
    <property type="molecule type" value="Genomic_DNA"/>
</dbReference>